<protein>
    <submittedName>
        <fullName evidence="1">Uncharacterized protein</fullName>
    </submittedName>
</protein>
<dbReference type="AlphaFoldDB" id="A0A0V0YUL7"/>
<dbReference type="Proteomes" id="UP000054783">
    <property type="component" value="Unassembled WGS sequence"/>
</dbReference>
<organism evidence="1 2">
    <name type="scientific">Trichinella patagoniensis</name>
    <dbReference type="NCBI Taxonomy" id="990121"/>
    <lineage>
        <taxon>Eukaryota</taxon>
        <taxon>Metazoa</taxon>
        <taxon>Ecdysozoa</taxon>
        <taxon>Nematoda</taxon>
        <taxon>Enoplea</taxon>
        <taxon>Dorylaimia</taxon>
        <taxon>Trichinellida</taxon>
        <taxon>Trichinellidae</taxon>
        <taxon>Trichinella</taxon>
    </lineage>
</organism>
<keyword evidence="2" id="KW-1185">Reference proteome</keyword>
<proteinExistence type="predicted"/>
<accession>A0A0V0YUL7</accession>
<evidence type="ECO:0000313" key="2">
    <source>
        <dbReference type="Proteomes" id="UP000054783"/>
    </source>
</evidence>
<comment type="caution">
    <text evidence="1">The sequence shown here is derived from an EMBL/GenBank/DDBJ whole genome shotgun (WGS) entry which is preliminary data.</text>
</comment>
<evidence type="ECO:0000313" key="1">
    <source>
        <dbReference type="EMBL" id="KRY03872.1"/>
    </source>
</evidence>
<gene>
    <name evidence="1" type="ORF">T12_6180</name>
</gene>
<sequence>MESFLIWNVQHLVIIVIQQLQLECLVNPVVGLL</sequence>
<name>A0A0V0YUL7_9BILA</name>
<reference evidence="1 2" key="1">
    <citation type="submission" date="2015-01" db="EMBL/GenBank/DDBJ databases">
        <title>Evolution of Trichinella species and genotypes.</title>
        <authorList>
            <person name="Korhonen P.K."/>
            <person name="Edoardo P."/>
            <person name="Giuseppe L.R."/>
            <person name="Gasser R.B."/>
        </authorList>
    </citation>
    <scope>NUCLEOTIDE SEQUENCE [LARGE SCALE GENOMIC DNA]</scope>
    <source>
        <strain evidence="1">ISS2496</strain>
    </source>
</reference>
<dbReference type="EMBL" id="JYDQ01002412">
    <property type="protein sequence ID" value="KRY03872.1"/>
    <property type="molecule type" value="Genomic_DNA"/>
</dbReference>